<gene>
    <name evidence="7" type="ORF">BSL78_06151</name>
</gene>
<dbReference type="GO" id="GO:0005794">
    <property type="term" value="C:Golgi apparatus"/>
    <property type="evidence" value="ECO:0007669"/>
    <property type="project" value="TreeGrafter"/>
</dbReference>
<keyword evidence="5 6" id="KW-0472">Membrane</keyword>
<organism evidence="7 8">
    <name type="scientific">Stichopus japonicus</name>
    <name type="common">Sea cucumber</name>
    <dbReference type="NCBI Taxonomy" id="307972"/>
    <lineage>
        <taxon>Eukaryota</taxon>
        <taxon>Metazoa</taxon>
        <taxon>Echinodermata</taxon>
        <taxon>Eleutherozoa</taxon>
        <taxon>Echinozoa</taxon>
        <taxon>Holothuroidea</taxon>
        <taxon>Aspidochirotacea</taxon>
        <taxon>Aspidochirotida</taxon>
        <taxon>Stichopodidae</taxon>
        <taxon>Apostichopus</taxon>
    </lineage>
</organism>
<keyword evidence="4 6" id="KW-1133">Transmembrane helix</keyword>
<proteinExistence type="inferred from homology"/>
<comment type="caution">
    <text evidence="7">The sequence shown here is derived from an EMBL/GenBank/DDBJ whole genome shotgun (WGS) entry which is preliminary data.</text>
</comment>
<comment type="similarity">
    <text evidence="2">Belongs to the CDC50/LEM3 family.</text>
</comment>
<dbReference type="EMBL" id="MRZV01000159">
    <property type="protein sequence ID" value="PIK56950.1"/>
    <property type="molecule type" value="Genomic_DNA"/>
</dbReference>
<dbReference type="GO" id="GO:0005783">
    <property type="term" value="C:endoplasmic reticulum"/>
    <property type="evidence" value="ECO:0007669"/>
    <property type="project" value="TreeGrafter"/>
</dbReference>
<dbReference type="STRING" id="307972.A0A2G8L9X9"/>
<keyword evidence="8" id="KW-1185">Reference proteome</keyword>
<evidence type="ECO:0000256" key="4">
    <source>
        <dbReference type="ARBA" id="ARBA00022989"/>
    </source>
</evidence>
<dbReference type="PANTHER" id="PTHR10926:SF0">
    <property type="entry name" value="CDC50, ISOFORM A"/>
    <property type="match status" value="1"/>
</dbReference>
<protein>
    <submittedName>
        <fullName evidence="7">Putative cell cycle control protein 50A isoform X5</fullName>
    </submittedName>
</protein>
<dbReference type="OrthoDB" id="340608at2759"/>
<accession>A0A2G8L9X9</accession>
<name>A0A2G8L9X9_STIJA</name>
<evidence type="ECO:0000256" key="1">
    <source>
        <dbReference type="ARBA" id="ARBA00004141"/>
    </source>
</evidence>
<dbReference type="Pfam" id="PF03381">
    <property type="entry name" value="CDC50"/>
    <property type="match status" value="1"/>
</dbReference>
<dbReference type="InterPro" id="IPR005045">
    <property type="entry name" value="CDC50/LEM3_fam"/>
</dbReference>
<dbReference type="PANTHER" id="PTHR10926">
    <property type="entry name" value="CELL CYCLE CONTROL PROTEIN 50"/>
    <property type="match status" value="1"/>
</dbReference>
<evidence type="ECO:0000313" key="8">
    <source>
        <dbReference type="Proteomes" id="UP000230750"/>
    </source>
</evidence>
<comment type="subcellular location">
    <subcellularLocation>
        <location evidence="1">Membrane</location>
        <topology evidence="1">Multi-pass membrane protein</topology>
    </subcellularLocation>
</comment>
<dbReference type="Proteomes" id="UP000230750">
    <property type="component" value="Unassembled WGS sequence"/>
</dbReference>
<keyword evidence="3 6" id="KW-0812">Transmembrane</keyword>
<evidence type="ECO:0000256" key="2">
    <source>
        <dbReference type="ARBA" id="ARBA00009457"/>
    </source>
</evidence>
<evidence type="ECO:0000256" key="6">
    <source>
        <dbReference type="SAM" id="Phobius"/>
    </source>
</evidence>
<evidence type="ECO:0000313" key="7">
    <source>
        <dbReference type="EMBL" id="PIK56950.1"/>
    </source>
</evidence>
<reference evidence="7 8" key="1">
    <citation type="journal article" date="2017" name="PLoS Biol.">
        <title>The sea cucumber genome provides insights into morphological evolution and visceral regeneration.</title>
        <authorList>
            <person name="Zhang X."/>
            <person name="Sun L."/>
            <person name="Yuan J."/>
            <person name="Sun Y."/>
            <person name="Gao Y."/>
            <person name="Zhang L."/>
            <person name="Li S."/>
            <person name="Dai H."/>
            <person name="Hamel J.F."/>
            <person name="Liu C."/>
            <person name="Yu Y."/>
            <person name="Liu S."/>
            <person name="Lin W."/>
            <person name="Guo K."/>
            <person name="Jin S."/>
            <person name="Xu P."/>
            <person name="Storey K.B."/>
            <person name="Huan P."/>
            <person name="Zhang T."/>
            <person name="Zhou Y."/>
            <person name="Zhang J."/>
            <person name="Lin C."/>
            <person name="Li X."/>
            <person name="Xing L."/>
            <person name="Huo D."/>
            <person name="Sun M."/>
            <person name="Wang L."/>
            <person name="Mercier A."/>
            <person name="Li F."/>
            <person name="Yang H."/>
            <person name="Xiang J."/>
        </authorList>
    </citation>
    <scope>NUCLEOTIDE SEQUENCE [LARGE SCALE GENOMIC DNA]</scope>
    <source>
        <strain evidence="7">Shaxun</strain>
        <tissue evidence="7">Muscle</tissue>
    </source>
</reference>
<sequence>MNGTFQNESFVVWMRTAAFPTFRKLHSKVVREPDTDFDMGLRKGQYRLSVDYNYPVTNFGGTKSLVISTTSWLGGKNNFLGVAYIVTGVLCVVFGLIFLAVHIKYGSRFLSSSETSDVCSRLELSKNEISQLSLNAFPHFEEVVQ</sequence>
<feature type="transmembrane region" description="Helical" evidence="6">
    <location>
        <begin position="79"/>
        <end position="101"/>
    </location>
</feature>
<evidence type="ECO:0000256" key="3">
    <source>
        <dbReference type="ARBA" id="ARBA00022692"/>
    </source>
</evidence>
<dbReference type="GO" id="GO:0005886">
    <property type="term" value="C:plasma membrane"/>
    <property type="evidence" value="ECO:0007669"/>
    <property type="project" value="TreeGrafter"/>
</dbReference>
<dbReference type="AlphaFoldDB" id="A0A2G8L9X9"/>
<evidence type="ECO:0000256" key="5">
    <source>
        <dbReference type="ARBA" id="ARBA00023136"/>
    </source>
</evidence>